<accession>A0A1Y5T505</accession>
<dbReference type="InterPro" id="IPR006016">
    <property type="entry name" value="UspA"/>
</dbReference>
<dbReference type="Pfam" id="PF00582">
    <property type="entry name" value="Usp"/>
    <property type="match status" value="1"/>
</dbReference>
<feature type="domain" description="UspA" evidence="2">
    <location>
        <begin position="1"/>
        <end position="143"/>
    </location>
</feature>
<dbReference type="Proteomes" id="UP000193409">
    <property type="component" value="Unassembled WGS sequence"/>
</dbReference>
<evidence type="ECO:0000313" key="4">
    <source>
        <dbReference type="Proteomes" id="UP000193409"/>
    </source>
</evidence>
<organism evidence="3 4">
    <name type="scientific">Pseudoruegeria aquimaris</name>
    <dbReference type="NCBI Taxonomy" id="393663"/>
    <lineage>
        <taxon>Bacteria</taxon>
        <taxon>Pseudomonadati</taxon>
        <taxon>Pseudomonadota</taxon>
        <taxon>Alphaproteobacteria</taxon>
        <taxon>Rhodobacterales</taxon>
        <taxon>Roseobacteraceae</taxon>
        <taxon>Pseudoruegeria</taxon>
    </lineage>
</organism>
<dbReference type="PANTHER" id="PTHR46268">
    <property type="entry name" value="STRESS RESPONSE PROTEIN NHAX"/>
    <property type="match status" value="1"/>
</dbReference>
<evidence type="ECO:0000259" key="2">
    <source>
        <dbReference type="Pfam" id="PF00582"/>
    </source>
</evidence>
<proteinExistence type="inferred from homology"/>
<dbReference type="InterPro" id="IPR014729">
    <property type="entry name" value="Rossmann-like_a/b/a_fold"/>
</dbReference>
<dbReference type="PANTHER" id="PTHR46268:SF6">
    <property type="entry name" value="UNIVERSAL STRESS PROTEIN UP12"/>
    <property type="match status" value="1"/>
</dbReference>
<reference evidence="3 4" key="1">
    <citation type="submission" date="2017-03" db="EMBL/GenBank/DDBJ databases">
        <authorList>
            <person name="Afonso C.L."/>
            <person name="Miller P.J."/>
            <person name="Scott M.A."/>
            <person name="Spackman E."/>
            <person name="Goraichik I."/>
            <person name="Dimitrov K.M."/>
            <person name="Suarez D.L."/>
            <person name="Swayne D.E."/>
        </authorList>
    </citation>
    <scope>NUCLEOTIDE SEQUENCE [LARGE SCALE GENOMIC DNA]</scope>
    <source>
        <strain evidence="3 4">CECT 7680</strain>
    </source>
</reference>
<comment type="similarity">
    <text evidence="1">Belongs to the universal stress protein A family.</text>
</comment>
<name>A0A1Y5T505_9RHOB</name>
<protein>
    <submittedName>
        <fullName evidence="3">Universal stress protein F</fullName>
    </submittedName>
</protein>
<sequence length="144" mass="15672">MSKSILCAIDMNRPEAEVPVLETAARLATLDGARLDVITVLPDYGSSLVGSFFQKGYHEKAVAQTKEALHRFTAEIIGEEMDAGVRHLVSTGKAYEHILDAAKKADSDLIVIGAHQPELQDYLLGPNAARVVRHAKCSVYVVRT</sequence>
<dbReference type="AlphaFoldDB" id="A0A1Y5T505"/>
<dbReference type="OrthoDB" id="9792500at2"/>
<dbReference type="Gene3D" id="3.40.50.620">
    <property type="entry name" value="HUPs"/>
    <property type="match status" value="1"/>
</dbReference>
<evidence type="ECO:0000256" key="1">
    <source>
        <dbReference type="ARBA" id="ARBA00008791"/>
    </source>
</evidence>
<evidence type="ECO:0000313" key="3">
    <source>
        <dbReference type="EMBL" id="SLN52440.1"/>
    </source>
</evidence>
<dbReference type="EMBL" id="FWFQ01000020">
    <property type="protein sequence ID" value="SLN52440.1"/>
    <property type="molecule type" value="Genomic_DNA"/>
</dbReference>
<dbReference type="RefSeq" id="WP_085869281.1">
    <property type="nucleotide sequence ID" value="NZ_FWFQ01000020.1"/>
</dbReference>
<gene>
    <name evidence="3" type="primary">uspF_2</name>
    <name evidence="3" type="ORF">PSA7680_02747</name>
</gene>
<dbReference type="InterPro" id="IPR006015">
    <property type="entry name" value="Universal_stress_UspA"/>
</dbReference>
<dbReference type="SUPFAM" id="SSF52402">
    <property type="entry name" value="Adenine nucleotide alpha hydrolases-like"/>
    <property type="match status" value="1"/>
</dbReference>
<dbReference type="CDD" id="cd00293">
    <property type="entry name" value="USP-like"/>
    <property type="match status" value="1"/>
</dbReference>
<keyword evidence="4" id="KW-1185">Reference proteome</keyword>
<dbReference type="PRINTS" id="PR01438">
    <property type="entry name" value="UNVRSLSTRESS"/>
</dbReference>